<name>A0A9J7BU09_9BACT</name>
<evidence type="ECO:0000313" key="1">
    <source>
        <dbReference type="EMBL" id="UWZ85226.1"/>
    </source>
</evidence>
<dbReference type="KEGG" id="orp:MOP44_04610"/>
<organism evidence="1 2">
    <name type="scientific">Occallatibacter riparius</name>
    <dbReference type="NCBI Taxonomy" id="1002689"/>
    <lineage>
        <taxon>Bacteria</taxon>
        <taxon>Pseudomonadati</taxon>
        <taxon>Acidobacteriota</taxon>
        <taxon>Terriglobia</taxon>
        <taxon>Terriglobales</taxon>
        <taxon>Acidobacteriaceae</taxon>
        <taxon>Occallatibacter</taxon>
    </lineage>
</organism>
<dbReference type="AlphaFoldDB" id="A0A9J7BU09"/>
<proteinExistence type="predicted"/>
<sequence>MKLLGRAFAFIYIGSIVDQAISEPISEELRKELVSDMSSALDARQTAVQWGVSEAVADTNPFAHTGYKLASRLMRMDRELIESLARELAATGTMEGEVLRKWLDENAAPLNFDELEANTTY</sequence>
<dbReference type="EMBL" id="CP093313">
    <property type="protein sequence ID" value="UWZ85226.1"/>
    <property type="molecule type" value="Genomic_DNA"/>
</dbReference>
<accession>A0A9J7BU09</accession>
<dbReference type="RefSeq" id="WP_260794744.1">
    <property type="nucleotide sequence ID" value="NZ_CP093313.1"/>
</dbReference>
<reference evidence="1" key="1">
    <citation type="submission" date="2021-04" db="EMBL/GenBank/DDBJ databases">
        <title>Phylogenetic analysis of Acidobacteriaceae.</title>
        <authorList>
            <person name="Qiu L."/>
            <person name="Zhang Q."/>
        </authorList>
    </citation>
    <scope>NUCLEOTIDE SEQUENCE</scope>
    <source>
        <strain evidence="1">DSM 25168</strain>
    </source>
</reference>
<keyword evidence="2" id="KW-1185">Reference proteome</keyword>
<evidence type="ECO:0000313" key="2">
    <source>
        <dbReference type="Proteomes" id="UP001059380"/>
    </source>
</evidence>
<protein>
    <submittedName>
        <fullName evidence="1">Uncharacterized protein</fullName>
    </submittedName>
</protein>
<dbReference type="Proteomes" id="UP001059380">
    <property type="component" value="Chromosome"/>
</dbReference>
<gene>
    <name evidence="1" type="ORF">MOP44_04610</name>
</gene>